<comment type="caution">
    <text evidence="1">The sequence shown here is derived from an EMBL/GenBank/DDBJ whole genome shotgun (WGS) entry which is preliminary data.</text>
</comment>
<name>A0ABR7QBJ9_9FLAO</name>
<dbReference type="EMBL" id="JACGWS010000009">
    <property type="protein sequence ID" value="MBC8755940.1"/>
    <property type="molecule type" value="Genomic_DNA"/>
</dbReference>
<reference evidence="1 2" key="1">
    <citation type="submission" date="2020-07" db="EMBL/GenBank/DDBJ databases">
        <title>Description of Kordia aestuariivivens sp. nov., isolated from a tidal flat.</title>
        <authorList>
            <person name="Park S."/>
            <person name="Yoon J.-H."/>
        </authorList>
    </citation>
    <scope>NUCLEOTIDE SEQUENCE [LARGE SCALE GENOMIC DNA]</scope>
    <source>
        <strain evidence="1 2">YSTF-M3</strain>
    </source>
</reference>
<evidence type="ECO:0000313" key="1">
    <source>
        <dbReference type="EMBL" id="MBC8755940.1"/>
    </source>
</evidence>
<sequence>MKKKNLKTLRLTKSTISSLRTQTISGGTDSIIIAVKTIIRTIPIPQATVTGCSQFMECDSVAACTGNVCKTNEVDTETRPVC</sequence>
<dbReference type="Proteomes" id="UP000619238">
    <property type="component" value="Unassembled WGS sequence"/>
</dbReference>
<gene>
    <name evidence="1" type="ORF">H2O64_14775</name>
</gene>
<protein>
    <submittedName>
        <fullName evidence="1">Uncharacterized protein</fullName>
    </submittedName>
</protein>
<keyword evidence="2" id="KW-1185">Reference proteome</keyword>
<proteinExistence type="predicted"/>
<evidence type="ECO:0000313" key="2">
    <source>
        <dbReference type="Proteomes" id="UP000619238"/>
    </source>
</evidence>
<organism evidence="1 2">
    <name type="scientific">Kordia aestuariivivens</name>
    <dbReference type="NCBI Taxonomy" id="2759037"/>
    <lineage>
        <taxon>Bacteria</taxon>
        <taxon>Pseudomonadati</taxon>
        <taxon>Bacteroidota</taxon>
        <taxon>Flavobacteriia</taxon>
        <taxon>Flavobacteriales</taxon>
        <taxon>Flavobacteriaceae</taxon>
        <taxon>Kordia</taxon>
    </lineage>
</organism>
<accession>A0ABR7QBJ9</accession>
<dbReference type="RefSeq" id="WP_187562983.1">
    <property type="nucleotide sequence ID" value="NZ_JACGWS010000009.1"/>
</dbReference>